<keyword evidence="7" id="KW-0687">Ribonucleoprotein</keyword>
<accession>A0A9W6GLW4</accession>
<dbReference type="EC" id="2.1.1.-" evidence="6"/>
<dbReference type="InterPro" id="IPR050078">
    <property type="entry name" value="Ribosomal_L11_MeTrfase_PrmA"/>
</dbReference>
<protein>
    <recommendedName>
        <fullName evidence="6">Ribosomal protein L11 methyltransferase</fullName>
        <shortName evidence="6">L11 Mtase</shortName>
        <ecNumber evidence="6">2.1.1.-</ecNumber>
    </recommendedName>
</protein>
<dbReference type="GO" id="GO:0032259">
    <property type="term" value="P:methylation"/>
    <property type="evidence" value="ECO:0007669"/>
    <property type="project" value="UniProtKB-KW"/>
</dbReference>
<keyword evidence="4 6" id="KW-0808">Transferase</keyword>
<evidence type="ECO:0000256" key="2">
    <source>
        <dbReference type="ARBA" id="ARBA00022490"/>
    </source>
</evidence>
<evidence type="ECO:0000256" key="4">
    <source>
        <dbReference type="ARBA" id="ARBA00022679"/>
    </source>
</evidence>
<reference evidence="7" key="1">
    <citation type="submission" date="2022-12" db="EMBL/GenBank/DDBJ databases">
        <title>Reference genome sequencing for broad-spectrum identification of bacterial and archaeal isolates by mass spectrometry.</title>
        <authorList>
            <person name="Sekiguchi Y."/>
            <person name="Tourlousse D.M."/>
        </authorList>
    </citation>
    <scope>NUCLEOTIDE SEQUENCE</scope>
    <source>
        <strain evidence="7">10succ1</strain>
    </source>
</reference>
<dbReference type="HAMAP" id="MF_00735">
    <property type="entry name" value="Methyltr_PrmA"/>
    <property type="match status" value="1"/>
</dbReference>
<dbReference type="RefSeq" id="WP_281835040.1">
    <property type="nucleotide sequence ID" value="NZ_BSDY01000006.1"/>
</dbReference>
<keyword evidence="3 6" id="KW-0489">Methyltransferase</keyword>
<dbReference type="Proteomes" id="UP001144471">
    <property type="component" value="Unassembled WGS sequence"/>
</dbReference>
<evidence type="ECO:0000256" key="5">
    <source>
        <dbReference type="ARBA" id="ARBA00022691"/>
    </source>
</evidence>
<organism evidence="7 8">
    <name type="scientific">Propionigenium maris DSM 9537</name>
    <dbReference type="NCBI Taxonomy" id="1123000"/>
    <lineage>
        <taxon>Bacteria</taxon>
        <taxon>Fusobacteriati</taxon>
        <taxon>Fusobacteriota</taxon>
        <taxon>Fusobacteriia</taxon>
        <taxon>Fusobacteriales</taxon>
        <taxon>Fusobacteriaceae</taxon>
        <taxon>Propionigenium</taxon>
    </lineage>
</organism>
<dbReference type="CDD" id="cd02440">
    <property type="entry name" value="AdoMet_MTases"/>
    <property type="match status" value="1"/>
</dbReference>
<dbReference type="AlphaFoldDB" id="A0A9W6GLW4"/>
<dbReference type="InterPro" id="IPR004498">
    <property type="entry name" value="Ribosomal_PrmA_MeTrfase"/>
</dbReference>
<evidence type="ECO:0000256" key="1">
    <source>
        <dbReference type="ARBA" id="ARBA00009741"/>
    </source>
</evidence>
<dbReference type="NCBIfam" id="TIGR00406">
    <property type="entry name" value="prmA"/>
    <property type="match status" value="1"/>
</dbReference>
<dbReference type="EMBL" id="BSDY01000006">
    <property type="protein sequence ID" value="GLI56121.1"/>
    <property type="molecule type" value="Genomic_DNA"/>
</dbReference>
<dbReference type="GO" id="GO:0008276">
    <property type="term" value="F:protein methyltransferase activity"/>
    <property type="evidence" value="ECO:0007669"/>
    <property type="project" value="UniProtKB-UniRule"/>
</dbReference>
<feature type="binding site" evidence="6">
    <location>
        <position position="158"/>
    </location>
    <ligand>
        <name>S-adenosyl-L-methionine</name>
        <dbReference type="ChEBI" id="CHEBI:59789"/>
    </ligand>
</feature>
<feature type="binding site" evidence="6">
    <location>
        <position position="246"/>
    </location>
    <ligand>
        <name>S-adenosyl-L-methionine</name>
        <dbReference type="ChEBI" id="CHEBI:59789"/>
    </ligand>
</feature>
<keyword evidence="5 6" id="KW-0949">S-adenosyl-L-methionine</keyword>
<keyword evidence="7" id="KW-0689">Ribosomal protein</keyword>
<evidence type="ECO:0000256" key="3">
    <source>
        <dbReference type="ARBA" id="ARBA00022603"/>
    </source>
</evidence>
<dbReference type="Gene3D" id="3.40.50.150">
    <property type="entry name" value="Vaccinia Virus protein VP39"/>
    <property type="match status" value="1"/>
</dbReference>
<sequence length="309" mass="35494">MNLIEVKVIFDADNIKEVQTEMINLLYEFGIQGVKIEEPMSKKNALDFYKDERQFLMKEYSLSAYFPNNAYAERKKELFTNVFEERFGEREDVIYNIDFYEHDEEDYQNAWKKYLYPEKVSDRFVVKPTWREYEAEEDEMVIELDPGRAFGTGSHPTTSLCLKLMEDHIVEGETVIDVGTGSGILMVAADKLGAGDIWGVDIDELAVESAKENLELNKVNQEKTHVFKGDLVKVVEDRKFDVVVANILADVILLLLEDMSRVIKKDGLMILSGIIEDKLPEIEQKIKALGFEIVEVKADKEWRAIAAKA</sequence>
<dbReference type="PANTHER" id="PTHR43648:SF1">
    <property type="entry name" value="ELECTRON TRANSFER FLAVOPROTEIN BETA SUBUNIT LYSINE METHYLTRANSFERASE"/>
    <property type="match status" value="1"/>
</dbReference>
<feature type="binding site" evidence="6">
    <location>
        <position position="201"/>
    </location>
    <ligand>
        <name>S-adenosyl-L-methionine</name>
        <dbReference type="ChEBI" id="CHEBI:59789"/>
    </ligand>
</feature>
<comment type="similarity">
    <text evidence="1 6">Belongs to the methyltransferase superfamily. PrmA family.</text>
</comment>
<evidence type="ECO:0000256" key="6">
    <source>
        <dbReference type="HAMAP-Rule" id="MF_00735"/>
    </source>
</evidence>
<comment type="subcellular location">
    <subcellularLocation>
        <location evidence="6">Cytoplasm</location>
    </subcellularLocation>
</comment>
<proteinExistence type="inferred from homology"/>
<name>A0A9W6GLW4_9FUSO</name>
<comment type="caution">
    <text evidence="7">The sequence shown here is derived from an EMBL/GenBank/DDBJ whole genome shotgun (WGS) entry which is preliminary data.</text>
</comment>
<dbReference type="GO" id="GO:0005840">
    <property type="term" value="C:ribosome"/>
    <property type="evidence" value="ECO:0007669"/>
    <property type="project" value="UniProtKB-KW"/>
</dbReference>
<feature type="binding site" evidence="6">
    <location>
        <position position="179"/>
    </location>
    <ligand>
        <name>S-adenosyl-L-methionine</name>
        <dbReference type="ChEBI" id="CHEBI:59789"/>
    </ligand>
</feature>
<evidence type="ECO:0000313" key="8">
    <source>
        <dbReference type="Proteomes" id="UP001144471"/>
    </source>
</evidence>
<keyword evidence="8" id="KW-1185">Reference proteome</keyword>
<keyword evidence="2 6" id="KW-0963">Cytoplasm</keyword>
<dbReference type="InterPro" id="IPR029063">
    <property type="entry name" value="SAM-dependent_MTases_sf"/>
</dbReference>
<dbReference type="Pfam" id="PF06325">
    <property type="entry name" value="PrmA"/>
    <property type="match status" value="1"/>
</dbReference>
<dbReference type="PANTHER" id="PTHR43648">
    <property type="entry name" value="ELECTRON TRANSFER FLAVOPROTEIN BETA SUBUNIT LYSINE METHYLTRANSFERASE"/>
    <property type="match status" value="1"/>
</dbReference>
<evidence type="ECO:0000313" key="7">
    <source>
        <dbReference type="EMBL" id="GLI56121.1"/>
    </source>
</evidence>
<dbReference type="SUPFAM" id="SSF53335">
    <property type="entry name" value="S-adenosyl-L-methionine-dependent methyltransferases"/>
    <property type="match status" value="1"/>
</dbReference>
<comment type="function">
    <text evidence="6">Methylates ribosomal protein L11.</text>
</comment>
<gene>
    <name evidence="6 7" type="primary">prmA</name>
    <name evidence="7" type="ORF">PM10SUCC1_16350</name>
</gene>
<dbReference type="GO" id="GO:0005737">
    <property type="term" value="C:cytoplasm"/>
    <property type="evidence" value="ECO:0007669"/>
    <property type="project" value="UniProtKB-SubCell"/>
</dbReference>
<comment type="catalytic activity">
    <reaction evidence="6">
        <text>L-lysyl-[protein] + 3 S-adenosyl-L-methionine = N(6),N(6),N(6)-trimethyl-L-lysyl-[protein] + 3 S-adenosyl-L-homocysteine + 3 H(+)</text>
        <dbReference type="Rhea" id="RHEA:54192"/>
        <dbReference type="Rhea" id="RHEA-COMP:9752"/>
        <dbReference type="Rhea" id="RHEA-COMP:13826"/>
        <dbReference type="ChEBI" id="CHEBI:15378"/>
        <dbReference type="ChEBI" id="CHEBI:29969"/>
        <dbReference type="ChEBI" id="CHEBI:57856"/>
        <dbReference type="ChEBI" id="CHEBI:59789"/>
        <dbReference type="ChEBI" id="CHEBI:61961"/>
    </reaction>
</comment>
<dbReference type="PIRSF" id="PIRSF000401">
    <property type="entry name" value="RPL11_MTase"/>
    <property type="match status" value="1"/>
</dbReference>